<dbReference type="PANTHER" id="PTHR20854:SF17">
    <property type="entry name" value="PHOSPHATASE IMPL1, CHLOROPLASTIC"/>
    <property type="match status" value="1"/>
</dbReference>
<comment type="cofactor">
    <cofactor evidence="3 4">
        <name>Mg(2+)</name>
        <dbReference type="ChEBI" id="CHEBI:18420"/>
    </cofactor>
</comment>
<dbReference type="PRINTS" id="PR00377">
    <property type="entry name" value="IMPHPHTASES"/>
</dbReference>
<evidence type="ECO:0000256" key="1">
    <source>
        <dbReference type="ARBA" id="ARBA00022723"/>
    </source>
</evidence>
<dbReference type="Proteomes" id="UP000460435">
    <property type="component" value="Unassembled WGS sequence"/>
</dbReference>
<dbReference type="Pfam" id="PF00459">
    <property type="entry name" value="Inositol_P"/>
    <property type="match status" value="1"/>
</dbReference>
<comment type="catalytic activity">
    <reaction evidence="4">
        <text>a myo-inositol phosphate + H2O = myo-inositol + phosphate</text>
        <dbReference type="Rhea" id="RHEA:24056"/>
        <dbReference type="ChEBI" id="CHEBI:15377"/>
        <dbReference type="ChEBI" id="CHEBI:17268"/>
        <dbReference type="ChEBI" id="CHEBI:43474"/>
        <dbReference type="ChEBI" id="CHEBI:84139"/>
        <dbReference type="EC" id="3.1.3.25"/>
    </reaction>
</comment>
<organism evidence="5 6">
    <name type="scientific">Phytoactinopolyspora mesophila</name>
    <dbReference type="NCBI Taxonomy" id="2650750"/>
    <lineage>
        <taxon>Bacteria</taxon>
        <taxon>Bacillati</taxon>
        <taxon>Actinomycetota</taxon>
        <taxon>Actinomycetes</taxon>
        <taxon>Jiangellales</taxon>
        <taxon>Jiangellaceae</taxon>
        <taxon>Phytoactinopolyspora</taxon>
    </lineage>
</organism>
<dbReference type="Gene3D" id="3.40.190.80">
    <property type="match status" value="1"/>
</dbReference>
<keyword evidence="4" id="KW-0378">Hydrolase</keyword>
<feature type="binding site" evidence="3">
    <location>
        <position position="101"/>
    </location>
    <ligand>
        <name>Mg(2+)</name>
        <dbReference type="ChEBI" id="CHEBI:18420"/>
        <label>1</label>
        <note>catalytic</note>
    </ligand>
</feature>
<dbReference type="GO" id="GO:0008934">
    <property type="term" value="F:inositol monophosphate 1-phosphatase activity"/>
    <property type="evidence" value="ECO:0007669"/>
    <property type="project" value="InterPro"/>
</dbReference>
<dbReference type="CDD" id="cd01639">
    <property type="entry name" value="IMPase"/>
    <property type="match status" value="1"/>
</dbReference>
<evidence type="ECO:0000313" key="5">
    <source>
        <dbReference type="EMBL" id="NDL58714.1"/>
    </source>
</evidence>
<dbReference type="AlphaFoldDB" id="A0A7K3M5W3"/>
<keyword evidence="1 3" id="KW-0479">Metal-binding</keyword>
<reference evidence="5 6" key="1">
    <citation type="submission" date="2019-11" db="EMBL/GenBank/DDBJ databases">
        <authorList>
            <person name="Li X.-J."/>
            <person name="Feng X.-M."/>
        </authorList>
    </citation>
    <scope>NUCLEOTIDE SEQUENCE [LARGE SCALE GENOMIC DNA]</scope>
    <source>
        <strain evidence="5 6">XMNu-373</strain>
    </source>
</reference>
<feature type="binding site" evidence="3">
    <location>
        <position position="227"/>
    </location>
    <ligand>
        <name>Mg(2+)</name>
        <dbReference type="ChEBI" id="CHEBI:18420"/>
        <label>1</label>
        <note>catalytic</note>
    </ligand>
</feature>
<dbReference type="GO" id="GO:0046872">
    <property type="term" value="F:metal ion binding"/>
    <property type="evidence" value="ECO:0007669"/>
    <property type="project" value="UniProtKB-KW"/>
</dbReference>
<protein>
    <recommendedName>
        <fullName evidence="4">Inositol-1-monophosphatase</fullName>
        <ecNumber evidence="4">3.1.3.25</ecNumber>
    </recommendedName>
</protein>
<dbReference type="Gene3D" id="3.30.540.10">
    <property type="entry name" value="Fructose-1,6-Bisphosphatase, subunit A, domain 1"/>
    <property type="match status" value="1"/>
</dbReference>
<dbReference type="InterPro" id="IPR000760">
    <property type="entry name" value="Inositol_monophosphatase-like"/>
</dbReference>
<dbReference type="GO" id="GO:0007165">
    <property type="term" value="P:signal transduction"/>
    <property type="evidence" value="ECO:0007669"/>
    <property type="project" value="TreeGrafter"/>
</dbReference>
<keyword evidence="2 3" id="KW-0460">Magnesium</keyword>
<comment type="caution">
    <text evidence="5">The sequence shown here is derived from an EMBL/GenBank/DDBJ whole genome shotgun (WGS) entry which is preliminary data.</text>
</comment>
<dbReference type="PROSITE" id="PS00629">
    <property type="entry name" value="IMP_1"/>
    <property type="match status" value="1"/>
</dbReference>
<dbReference type="EMBL" id="WLZY01000005">
    <property type="protein sequence ID" value="NDL58714.1"/>
    <property type="molecule type" value="Genomic_DNA"/>
</dbReference>
<evidence type="ECO:0000256" key="3">
    <source>
        <dbReference type="PIRSR" id="PIRSR600760-2"/>
    </source>
</evidence>
<evidence type="ECO:0000256" key="2">
    <source>
        <dbReference type="ARBA" id="ARBA00022842"/>
    </source>
</evidence>
<dbReference type="PANTHER" id="PTHR20854">
    <property type="entry name" value="INOSITOL MONOPHOSPHATASE"/>
    <property type="match status" value="1"/>
</dbReference>
<accession>A0A7K3M5W3</accession>
<feature type="binding site" evidence="3">
    <location>
        <position position="83"/>
    </location>
    <ligand>
        <name>Mg(2+)</name>
        <dbReference type="ChEBI" id="CHEBI:18420"/>
        <label>1</label>
        <note>catalytic</note>
    </ligand>
</feature>
<comment type="similarity">
    <text evidence="4">Belongs to the inositol monophosphatase superfamily.</text>
</comment>
<gene>
    <name evidence="5" type="ORF">F7O44_16720</name>
</gene>
<evidence type="ECO:0000256" key="4">
    <source>
        <dbReference type="RuleBase" id="RU364068"/>
    </source>
</evidence>
<dbReference type="InterPro" id="IPR033942">
    <property type="entry name" value="IMPase"/>
</dbReference>
<dbReference type="EC" id="3.1.3.25" evidence="4"/>
<sequence length="286" mass="30561">MPGATTKEMLVTELRDLSRRLSEVAGQAAQTVGDQLRTAFRQAMEVDYKRDNHDLVTRYDRLAEDRIREAILEQVPDSVVVGEERGAEGSGDVRWYVDPIDGTANFVSGFAFFCTSIGAVVDDRVVAGAVFDPIANNLFAADLTGAYCNGEKIISTGTADESHAVLITSYPTARDLDRDGPVSLERLGELIDTYSSLRRPGSAALTLSHVAAGWVDAAFGTTVNPWDVSAGILLVEQAGGLYRPLGADQATPAWAAPAYVASTGSLEPKVLDRIVTAFEQGLPPQG</sequence>
<name>A0A7K3M5W3_9ACTN</name>
<dbReference type="InterPro" id="IPR020583">
    <property type="entry name" value="Inositol_monoP_metal-BS"/>
</dbReference>
<proteinExistence type="inferred from homology"/>
<dbReference type="SUPFAM" id="SSF56655">
    <property type="entry name" value="Carbohydrate phosphatase"/>
    <property type="match status" value="1"/>
</dbReference>
<feature type="binding site" evidence="3">
    <location>
        <position position="100"/>
    </location>
    <ligand>
        <name>Mg(2+)</name>
        <dbReference type="ChEBI" id="CHEBI:18420"/>
        <label>1</label>
        <note>catalytic</note>
    </ligand>
</feature>
<feature type="binding site" evidence="3">
    <location>
        <position position="98"/>
    </location>
    <ligand>
        <name>Mg(2+)</name>
        <dbReference type="ChEBI" id="CHEBI:18420"/>
        <label>1</label>
        <note>catalytic</note>
    </ligand>
</feature>
<dbReference type="GO" id="GO:0006020">
    <property type="term" value="P:inositol metabolic process"/>
    <property type="evidence" value="ECO:0007669"/>
    <property type="project" value="TreeGrafter"/>
</dbReference>
<keyword evidence="6" id="KW-1185">Reference proteome</keyword>
<evidence type="ECO:0000313" key="6">
    <source>
        <dbReference type="Proteomes" id="UP000460435"/>
    </source>
</evidence>